<dbReference type="EMBL" id="VXIV02003532">
    <property type="protein sequence ID" value="KAF6016473.1"/>
    <property type="molecule type" value="Genomic_DNA"/>
</dbReference>
<reference evidence="3" key="1">
    <citation type="submission" date="2020-06" db="EMBL/GenBank/DDBJ databases">
        <title>Draft genome of Bugula neritina, a colonial animal packing powerful symbionts and potential medicines.</title>
        <authorList>
            <person name="Rayko M."/>
        </authorList>
    </citation>
    <scope>NUCLEOTIDE SEQUENCE [LARGE SCALE GENOMIC DNA]</scope>
    <source>
        <strain evidence="3">Kwan_BN1</strain>
    </source>
</reference>
<comment type="caution">
    <text evidence="3">The sequence shown here is derived from an EMBL/GenBank/DDBJ whole genome shotgun (WGS) entry which is preliminary data.</text>
</comment>
<dbReference type="Proteomes" id="UP000593567">
    <property type="component" value="Unassembled WGS sequence"/>
</dbReference>
<proteinExistence type="predicted"/>
<accession>A0A7J7IRA7</accession>
<feature type="compositionally biased region" description="Polar residues" evidence="1">
    <location>
        <begin position="201"/>
        <end position="216"/>
    </location>
</feature>
<dbReference type="PANTHER" id="PTHR23306">
    <property type="entry name" value="TUMOR SUSCEPTIBILITY GENE 101 PROTEIN-RELATED"/>
    <property type="match status" value="1"/>
</dbReference>
<dbReference type="InterPro" id="IPR008883">
    <property type="entry name" value="UEV_N"/>
</dbReference>
<dbReference type="AlphaFoldDB" id="A0A7J7IRA7"/>
<dbReference type="PROSITE" id="PS51322">
    <property type="entry name" value="UEV"/>
    <property type="match status" value="1"/>
</dbReference>
<protein>
    <submittedName>
        <fullName evidence="3">TSG101</fullName>
    </submittedName>
</protein>
<evidence type="ECO:0000313" key="4">
    <source>
        <dbReference type="Proteomes" id="UP000593567"/>
    </source>
</evidence>
<dbReference type="OrthoDB" id="306304at2759"/>
<dbReference type="SUPFAM" id="SSF54495">
    <property type="entry name" value="UBC-like"/>
    <property type="match status" value="1"/>
</dbReference>
<feature type="region of interest" description="Disordered" evidence="1">
    <location>
        <begin position="201"/>
        <end position="221"/>
    </location>
</feature>
<dbReference type="GO" id="GO:0015031">
    <property type="term" value="P:protein transport"/>
    <property type="evidence" value="ECO:0007669"/>
    <property type="project" value="InterPro"/>
</dbReference>
<gene>
    <name evidence="3" type="ORF">EB796_025217</name>
</gene>
<evidence type="ECO:0000256" key="1">
    <source>
        <dbReference type="SAM" id="MobiDB-lite"/>
    </source>
</evidence>
<organism evidence="3 4">
    <name type="scientific">Bugula neritina</name>
    <name type="common">Brown bryozoan</name>
    <name type="synonym">Sertularia neritina</name>
    <dbReference type="NCBI Taxonomy" id="10212"/>
    <lineage>
        <taxon>Eukaryota</taxon>
        <taxon>Metazoa</taxon>
        <taxon>Spiralia</taxon>
        <taxon>Lophotrochozoa</taxon>
        <taxon>Bryozoa</taxon>
        <taxon>Gymnolaemata</taxon>
        <taxon>Cheilostomatida</taxon>
        <taxon>Flustrina</taxon>
        <taxon>Buguloidea</taxon>
        <taxon>Bugulidae</taxon>
        <taxon>Bugula</taxon>
    </lineage>
</organism>
<dbReference type="InterPro" id="IPR016135">
    <property type="entry name" value="UBQ-conjugating_enzyme/RWD"/>
</dbReference>
<keyword evidence="4" id="KW-1185">Reference proteome</keyword>
<dbReference type="Pfam" id="PF05743">
    <property type="entry name" value="UEV"/>
    <property type="match status" value="1"/>
</dbReference>
<name>A0A7J7IRA7_BUGNE</name>
<feature type="domain" description="UEV" evidence="2">
    <location>
        <begin position="56"/>
        <end position="199"/>
    </location>
</feature>
<evidence type="ECO:0000313" key="3">
    <source>
        <dbReference type="EMBL" id="KAF6016473.1"/>
    </source>
</evidence>
<evidence type="ECO:0000259" key="2">
    <source>
        <dbReference type="PROSITE" id="PS51322"/>
    </source>
</evidence>
<dbReference type="CDD" id="cd11685">
    <property type="entry name" value="UEV_TSG101-like"/>
    <property type="match status" value="1"/>
</dbReference>
<dbReference type="GO" id="GO:0008333">
    <property type="term" value="P:endosome to lysosome transport"/>
    <property type="evidence" value="ECO:0007669"/>
    <property type="project" value="TreeGrafter"/>
</dbReference>
<dbReference type="PANTHER" id="PTHR23306:SF3">
    <property type="entry name" value="TUMOR SUPPRESSOR PROTEIN 101"/>
    <property type="match status" value="1"/>
</dbReference>
<dbReference type="Gene3D" id="3.10.110.10">
    <property type="entry name" value="Ubiquitin Conjugating Enzyme"/>
    <property type="match status" value="1"/>
</dbReference>
<sequence length="269" mass="30551">MTITHTNHNVTNTDTVYIKLGVKELTLLNLQFTEALSYETLENLNRLKVLILFIMSSVDSTIRNMLISYNHNAMAFTDIKTALANFKDLRLQKKFFTYNNGMRKNLVCLEGTIPITYKSKTYNIPIIIWLHETHPYHAPMVFVQPTNTMNIKPGQHVAENGAVSLPYISDWQQSHSDLQTLIVVLCTVFGEAPPVFAKPKIQQTSRNQTRHPTQSPARVCPCHSHTHLRGPRAIQLPRPPTHLSLKHLVFKQPIQTMPPPQGIILMEGA</sequence>
<dbReference type="GO" id="GO:0000813">
    <property type="term" value="C:ESCRT I complex"/>
    <property type="evidence" value="ECO:0007669"/>
    <property type="project" value="TreeGrafter"/>
</dbReference>
<dbReference type="InterPro" id="IPR052070">
    <property type="entry name" value="ESCRT-I_UEV_domain"/>
</dbReference>
<dbReference type="GO" id="GO:0043130">
    <property type="term" value="F:ubiquitin binding"/>
    <property type="evidence" value="ECO:0007669"/>
    <property type="project" value="TreeGrafter"/>
</dbReference>